<organism evidence="1 2">
    <name type="scientific">Actinomyces howellii</name>
    <dbReference type="NCBI Taxonomy" id="52771"/>
    <lineage>
        <taxon>Bacteria</taxon>
        <taxon>Bacillati</taxon>
        <taxon>Actinomycetota</taxon>
        <taxon>Actinomycetes</taxon>
        <taxon>Actinomycetales</taxon>
        <taxon>Actinomycetaceae</taxon>
        <taxon>Actinomyces</taxon>
    </lineage>
</organism>
<dbReference type="InterPro" id="IPR047990">
    <property type="entry name" value="DLW39-like"/>
</dbReference>
<evidence type="ECO:0000313" key="2">
    <source>
        <dbReference type="Proteomes" id="UP000266895"/>
    </source>
</evidence>
<dbReference type="AlphaFoldDB" id="A0A448HHQ3"/>
<evidence type="ECO:0000313" key="1">
    <source>
        <dbReference type="EMBL" id="VEG28751.1"/>
    </source>
</evidence>
<name>A0A448HHQ3_9ACTO</name>
<sequence length="44" mass="4888">MRSRMIVTAAAFSFLAMAGYTVWLRVEAARAQRAAWAEVTDPVD</sequence>
<dbReference type="NCBIfam" id="NF038356">
    <property type="entry name" value="actino_DLW39"/>
    <property type="match status" value="1"/>
</dbReference>
<dbReference type="KEGG" id="ahw:NCTC11636_01701"/>
<gene>
    <name evidence="1" type="ORF">NCTC11636_01701</name>
</gene>
<dbReference type="Proteomes" id="UP000266895">
    <property type="component" value="Chromosome"/>
</dbReference>
<keyword evidence="2" id="KW-1185">Reference proteome</keyword>
<dbReference type="EMBL" id="LR134350">
    <property type="protein sequence ID" value="VEG28751.1"/>
    <property type="molecule type" value="Genomic_DNA"/>
</dbReference>
<protein>
    <submittedName>
        <fullName evidence="1">Uncharacterized protein</fullName>
    </submittedName>
</protein>
<accession>A0A448HHQ3</accession>
<proteinExistence type="predicted"/>
<reference evidence="1 2" key="1">
    <citation type="submission" date="2018-12" db="EMBL/GenBank/DDBJ databases">
        <authorList>
            <consortium name="Pathogen Informatics"/>
        </authorList>
    </citation>
    <scope>NUCLEOTIDE SEQUENCE [LARGE SCALE GENOMIC DNA]</scope>
    <source>
        <strain evidence="1 2">NCTC11636</strain>
    </source>
</reference>